<dbReference type="EMBL" id="JACBYV010000001">
    <property type="protein sequence ID" value="NYH73308.1"/>
    <property type="molecule type" value="Genomic_DNA"/>
</dbReference>
<comment type="caution">
    <text evidence="3">The sequence shown here is derived from an EMBL/GenBank/DDBJ whole genome shotgun (WGS) entry which is preliminary data.</text>
</comment>
<dbReference type="GO" id="GO:0016853">
    <property type="term" value="F:isomerase activity"/>
    <property type="evidence" value="ECO:0007669"/>
    <property type="project" value="UniProtKB-KW"/>
</dbReference>
<comment type="similarity">
    <text evidence="1">Belongs to the UDP-N-acetylglucosamine 2-epimerase family.</text>
</comment>
<dbReference type="InterPro" id="IPR003331">
    <property type="entry name" value="UDP_GlcNAc_Epimerase_2_dom"/>
</dbReference>
<dbReference type="Proteomes" id="UP000578688">
    <property type="component" value="Unassembled WGS sequence"/>
</dbReference>
<dbReference type="EC" id="5.1.3.23" evidence="3"/>
<gene>
    <name evidence="3" type="ORF">FHR27_001918</name>
</gene>
<proteinExistence type="inferred from homology"/>
<evidence type="ECO:0000256" key="1">
    <source>
        <dbReference type="RuleBase" id="RU003513"/>
    </source>
</evidence>
<organism evidence="3 4">
    <name type="scientific">Phytopseudomonas flavescens</name>
    <dbReference type="NCBI Taxonomy" id="29435"/>
    <lineage>
        <taxon>Bacteria</taxon>
        <taxon>Pseudomonadati</taxon>
        <taxon>Pseudomonadota</taxon>
        <taxon>Gammaproteobacteria</taxon>
        <taxon>Pseudomonadales</taxon>
        <taxon>Pseudomonadaceae</taxon>
        <taxon>Phytopseudomonas</taxon>
    </lineage>
</organism>
<dbReference type="SUPFAM" id="SSF53756">
    <property type="entry name" value="UDP-Glycosyltransferase/glycogen phosphorylase"/>
    <property type="match status" value="1"/>
</dbReference>
<evidence type="ECO:0000259" key="2">
    <source>
        <dbReference type="Pfam" id="PF02350"/>
    </source>
</evidence>
<dbReference type="RefSeq" id="WP_179538457.1">
    <property type="nucleotide sequence ID" value="NZ_JACBYV010000001.1"/>
</dbReference>
<dbReference type="InterPro" id="IPR029767">
    <property type="entry name" value="WecB-like"/>
</dbReference>
<dbReference type="Gene3D" id="3.40.50.2000">
    <property type="entry name" value="Glycogen Phosphorylase B"/>
    <property type="match status" value="2"/>
</dbReference>
<feature type="domain" description="UDP-N-acetylglucosamine 2-epimerase" evidence="2">
    <location>
        <begin position="27"/>
        <end position="349"/>
    </location>
</feature>
<dbReference type="AlphaFoldDB" id="A0A7Y9XKY3"/>
<dbReference type="CDD" id="cd03786">
    <property type="entry name" value="GTB_UDP-GlcNAc_2-Epimerase"/>
    <property type="match status" value="1"/>
</dbReference>
<name>A0A7Y9XKY3_9GAMM</name>
<dbReference type="PANTHER" id="PTHR43174:SF1">
    <property type="entry name" value="UDP-N-ACETYLGLUCOSAMINE 2-EPIMERASE"/>
    <property type="match status" value="1"/>
</dbReference>
<sequence>MKVLTVVGARPQFIKAAVLSRAFLLHGIEEVLVHTGQHYDNDMSDVFFSELSIPQPSYNLAVGGGTHGQNTGRMLEKLEELMVAEKPDWVLVYGDTDSTLAGALAAAKLHIPIAHIEAGLRSFNRAMPEEINRVLTDHVSSLLFSPTKVAEENLLREGIADKKIHVVGDVMYDATVFYLDRAVKPSWFDLGGFEVDEFILCTVHRAENTDSEVRIRNILLGLGSSKLPVILPMHPRTRKKLDSLSISIPDNVRVVSPVGYLEMNWLEANCRLIATDSGGVQKEAYFHKKYCVTMRNETEWVELVKKGVNVLVGDSAELIKDAINSSKKYDFSEFIYGRGDTASKIIDVLVSNAR</sequence>
<reference evidence="3 4" key="1">
    <citation type="submission" date="2020-07" db="EMBL/GenBank/DDBJ databases">
        <title>Genomic analyses of the natural microbiome of Caenorhabditis elegans.</title>
        <authorList>
            <person name="Samuel B."/>
        </authorList>
    </citation>
    <scope>NUCLEOTIDE SEQUENCE [LARGE SCALE GENOMIC DNA]</scope>
    <source>
        <strain evidence="3 4">BIGb0408</strain>
    </source>
</reference>
<evidence type="ECO:0000313" key="4">
    <source>
        <dbReference type="Proteomes" id="UP000578688"/>
    </source>
</evidence>
<protein>
    <submittedName>
        <fullName evidence="3">UDP-GlcNAc3NAcA epimerase</fullName>
        <ecNumber evidence="3">5.1.3.23</ecNumber>
    </submittedName>
</protein>
<dbReference type="PANTHER" id="PTHR43174">
    <property type="entry name" value="UDP-N-ACETYLGLUCOSAMINE 2-EPIMERASE"/>
    <property type="match status" value="1"/>
</dbReference>
<keyword evidence="1 3" id="KW-0413">Isomerase</keyword>
<keyword evidence="4" id="KW-1185">Reference proteome</keyword>
<evidence type="ECO:0000313" key="3">
    <source>
        <dbReference type="EMBL" id="NYH73308.1"/>
    </source>
</evidence>
<dbReference type="Pfam" id="PF02350">
    <property type="entry name" value="Epimerase_2"/>
    <property type="match status" value="1"/>
</dbReference>
<accession>A0A7Y9XKY3</accession>
<dbReference type="NCBIfam" id="TIGR00236">
    <property type="entry name" value="wecB"/>
    <property type="match status" value="1"/>
</dbReference>